<protein>
    <submittedName>
        <fullName evidence="1">Uncharacterized protein</fullName>
    </submittedName>
</protein>
<reference evidence="1" key="1">
    <citation type="submission" date="2014-09" db="EMBL/GenBank/DDBJ databases">
        <authorList>
            <person name="Magalhaes I.L.F."/>
            <person name="Oliveira U."/>
            <person name="Santos F.R."/>
            <person name="Vidigal T.H.D.A."/>
            <person name="Brescovit A.D."/>
            <person name="Santos A.J."/>
        </authorList>
    </citation>
    <scope>NUCLEOTIDE SEQUENCE</scope>
    <source>
        <tissue evidence="1">Shoot tissue taken approximately 20 cm above the soil surface</tissue>
    </source>
</reference>
<proteinExistence type="predicted"/>
<organism evidence="1">
    <name type="scientific">Arundo donax</name>
    <name type="common">Giant reed</name>
    <name type="synonym">Donax arundinaceus</name>
    <dbReference type="NCBI Taxonomy" id="35708"/>
    <lineage>
        <taxon>Eukaryota</taxon>
        <taxon>Viridiplantae</taxon>
        <taxon>Streptophyta</taxon>
        <taxon>Embryophyta</taxon>
        <taxon>Tracheophyta</taxon>
        <taxon>Spermatophyta</taxon>
        <taxon>Magnoliopsida</taxon>
        <taxon>Liliopsida</taxon>
        <taxon>Poales</taxon>
        <taxon>Poaceae</taxon>
        <taxon>PACMAD clade</taxon>
        <taxon>Arundinoideae</taxon>
        <taxon>Arundineae</taxon>
        <taxon>Arundo</taxon>
    </lineage>
</organism>
<sequence>MIQTQQTAACLSFLSELRSARNFAKTQAMQVFAKHG</sequence>
<name>A0A0A9BZ17_ARUDO</name>
<accession>A0A0A9BZ17</accession>
<evidence type="ECO:0000313" key="1">
    <source>
        <dbReference type="EMBL" id="JAD67453.1"/>
    </source>
</evidence>
<dbReference type="EMBL" id="GBRH01230442">
    <property type="protein sequence ID" value="JAD67453.1"/>
    <property type="molecule type" value="Transcribed_RNA"/>
</dbReference>
<reference evidence="1" key="2">
    <citation type="journal article" date="2015" name="Data Brief">
        <title>Shoot transcriptome of the giant reed, Arundo donax.</title>
        <authorList>
            <person name="Barrero R.A."/>
            <person name="Guerrero F.D."/>
            <person name="Moolhuijzen P."/>
            <person name="Goolsby J.A."/>
            <person name="Tidwell J."/>
            <person name="Bellgard S.E."/>
            <person name="Bellgard M.I."/>
        </authorList>
    </citation>
    <scope>NUCLEOTIDE SEQUENCE</scope>
    <source>
        <tissue evidence="1">Shoot tissue taken approximately 20 cm above the soil surface</tissue>
    </source>
</reference>
<dbReference type="AlphaFoldDB" id="A0A0A9BZ17"/>